<evidence type="ECO:0000313" key="4">
    <source>
        <dbReference type="Proteomes" id="UP000277580"/>
    </source>
</evidence>
<dbReference type="Gene3D" id="3.90.70.80">
    <property type="match status" value="1"/>
</dbReference>
<dbReference type="SUPFAM" id="SSF54001">
    <property type="entry name" value="Cysteine proteinases"/>
    <property type="match status" value="1"/>
</dbReference>
<proteinExistence type="predicted"/>
<feature type="compositionally biased region" description="Acidic residues" evidence="1">
    <location>
        <begin position="71"/>
        <end position="90"/>
    </location>
</feature>
<dbReference type="InterPro" id="IPR038765">
    <property type="entry name" value="Papain-like_cys_pep_sf"/>
</dbReference>
<dbReference type="InterPro" id="IPR003323">
    <property type="entry name" value="OTU_dom"/>
</dbReference>
<evidence type="ECO:0000313" key="3">
    <source>
        <dbReference type="EMBL" id="RPB17162.1"/>
    </source>
</evidence>
<dbReference type="STRING" id="1392247.A0A3N4L6P5"/>
<evidence type="ECO:0000259" key="2">
    <source>
        <dbReference type="PROSITE" id="PS50802"/>
    </source>
</evidence>
<dbReference type="OrthoDB" id="415023at2759"/>
<keyword evidence="4" id="KW-1185">Reference proteome</keyword>
<reference evidence="3 4" key="1">
    <citation type="journal article" date="2018" name="Nat. Ecol. Evol.">
        <title>Pezizomycetes genomes reveal the molecular basis of ectomycorrhizal truffle lifestyle.</title>
        <authorList>
            <person name="Murat C."/>
            <person name="Payen T."/>
            <person name="Noel B."/>
            <person name="Kuo A."/>
            <person name="Morin E."/>
            <person name="Chen J."/>
            <person name="Kohler A."/>
            <person name="Krizsan K."/>
            <person name="Balestrini R."/>
            <person name="Da Silva C."/>
            <person name="Montanini B."/>
            <person name="Hainaut M."/>
            <person name="Levati E."/>
            <person name="Barry K.W."/>
            <person name="Belfiori B."/>
            <person name="Cichocki N."/>
            <person name="Clum A."/>
            <person name="Dockter R.B."/>
            <person name="Fauchery L."/>
            <person name="Guy J."/>
            <person name="Iotti M."/>
            <person name="Le Tacon F."/>
            <person name="Lindquist E.A."/>
            <person name="Lipzen A."/>
            <person name="Malagnac F."/>
            <person name="Mello A."/>
            <person name="Molinier V."/>
            <person name="Miyauchi S."/>
            <person name="Poulain J."/>
            <person name="Riccioni C."/>
            <person name="Rubini A."/>
            <person name="Sitrit Y."/>
            <person name="Splivallo R."/>
            <person name="Traeger S."/>
            <person name="Wang M."/>
            <person name="Zifcakova L."/>
            <person name="Wipf D."/>
            <person name="Zambonelli A."/>
            <person name="Paolocci F."/>
            <person name="Nowrousian M."/>
            <person name="Ottonello S."/>
            <person name="Baldrian P."/>
            <person name="Spatafora J.W."/>
            <person name="Henrissat B."/>
            <person name="Nagy L.G."/>
            <person name="Aury J.M."/>
            <person name="Wincker P."/>
            <person name="Grigoriev I.V."/>
            <person name="Bonfante P."/>
            <person name="Martin F.M."/>
        </authorList>
    </citation>
    <scope>NUCLEOTIDE SEQUENCE [LARGE SCALE GENOMIC DNA]</scope>
    <source>
        <strain evidence="3 4">CCBAS932</strain>
    </source>
</reference>
<organism evidence="3 4">
    <name type="scientific">Morchella conica CCBAS932</name>
    <dbReference type="NCBI Taxonomy" id="1392247"/>
    <lineage>
        <taxon>Eukaryota</taxon>
        <taxon>Fungi</taxon>
        <taxon>Dikarya</taxon>
        <taxon>Ascomycota</taxon>
        <taxon>Pezizomycotina</taxon>
        <taxon>Pezizomycetes</taxon>
        <taxon>Pezizales</taxon>
        <taxon>Morchellaceae</taxon>
        <taxon>Morchella</taxon>
    </lineage>
</organism>
<name>A0A3N4L6P5_9PEZI</name>
<dbReference type="FunCoup" id="A0A3N4L6P5">
    <property type="interactions" value="682"/>
</dbReference>
<accession>A0A3N4L6P5</accession>
<dbReference type="Pfam" id="PF02338">
    <property type="entry name" value="OTU"/>
    <property type="match status" value="1"/>
</dbReference>
<gene>
    <name evidence="3" type="ORF">P167DRAFT_561505</name>
</gene>
<feature type="compositionally biased region" description="Basic residues" evidence="1">
    <location>
        <begin position="26"/>
        <end position="38"/>
    </location>
</feature>
<feature type="compositionally biased region" description="Basic and acidic residues" evidence="1">
    <location>
        <begin position="46"/>
        <end position="60"/>
    </location>
</feature>
<dbReference type="EMBL" id="ML119106">
    <property type="protein sequence ID" value="RPB17162.1"/>
    <property type="molecule type" value="Genomic_DNA"/>
</dbReference>
<dbReference type="InParanoid" id="A0A3N4L6P5"/>
<sequence length="286" mass="30830">MPIPIPMDDLLARHRKELRDLTSRTTQKKKAATKKTRKGVNAECEALERELKERHAREVAELENPGGGAGDLDDEEEEDVEAPATVEDEVAAPAAAEQASDPQPTTPTDPTPTPSTQPTKKPHRRKAALARRAAALATAASEAASSASTQPDLRSLELSQMASQLQSLSLTEVEIAPDGHCLYSAFAEQVDAARDYRTARRRCAEFMGGHPDDFAPFIEGDFGEHVRRVGETAEWGGQAEVLALARAYGVQVNVVQAEGRGVERMNEGAEGGEVWLGGMELIIDIG</sequence>
<feature type="compositionally biased region" description="Low complexity" evidence="1">
    <location>
        <begin position="130"/>
        <end position="149"/>
    </location>
</feature>
<feature type="compositionally biased region" description="Pro residues" evidence="1">
    <location>
        <begin position="104"/>
        <end position="115"/>
    </location>
</feature>
<feature type="compositionally biased region" description="Basic residues" evidence="1">
    <location>
        <begin position="120"/>
        <end position="129"/>
    </location>
</feature>
<feature type="domain" description="OTU" evidence="2">
    <location>
        <begin position="170"/>
        <end position="285"/>
    </location>
</feature>
<dbReference type="GO" id="GO:0016579">
    <property type="term" value="P:protein deubiquitination"/>
    <property type="evidence" value="ECO:0007669"/>
    <property type="project" value="TreeGrafter"/>
</dbReference>
<feature type="region of interest" description="Disordered" evidence="1">
    <location>
        <begin position="17"/>
        <end position="151"/>
    </location>
</feature>
<dbReference type="GO" id="GO:0004843">
    <property type="term" value="F:cysteine-type deubiquitinase activity"/>
    <property type="evidence" value="ECO:0007669"/>
    <property type="project" value="TreeGrafter"/>
</dbReference>
<dbReference type="PROSITE" id="PS50802">
    <property type="entry name" value="OTU"/>
    <property type="match status" value="1"/>
</dbReference>
<evidence type="ECO:0000256" key="1">
    <source>
        <dbReference type="SAM" id="MobiDB-lite"/>
    </source>
</evidence>
<dbReference type="PANTHER" id="PTHR12419:SF10">
    <property type="entry name" value="DEUBIQUITINASE OTUD6B"/>
    <property type="match status" value="1"/>
</dbReference>
<feature type="compositionally biased region" description="Low complexity" evidence="1">
    <location>
        <begin position="91"/>
        <end position="103"/>
    </location>
</feature>
<dbReference type="PANTHER" id="PTHR12419">
    <property type="entry name" value="OTU DOMAIN CONTAINING PROTEIN"/>
    <property type="match status" value="1"/>
</dbReference>
<protein>
    <submittedName>
        <fullName evidence="3">Cysteine proteinase</fullName>
    </submittedName>
</protein>
<dbReference type="InterPro" id="IPR050704">
    <property type="entry name" value="Peptidase_C85-like"/>
</dbReference>
<dbReference type="Proteomes" id="UP000277580">
    <property type="component" value="Unassembled WGS sequence"/>
</dbReference>
<dbReference type="AlphaFoldDB" id="A0A3N4L6P5"/>